<sequence>NFEVLSSLPISFRDPQCVVHKHELFICGTYLKHYCYSYHTLKNEYRLICRYPYEVILEGYCVVKRINPNNADDITLLCFGGKKFSDKRTLIMQYRSVWDNIDKTYSNEWKPLKNNFNEYVYIGRNEVDYSGARAVIGGSDNHLLFITFFQITWMCLI</sequence>
<reference evidence="1 2" key="1">
    <citation type="journal article" date="2013" name="Curr. Biol.">
        <title>The Genome of the Foraminiferan Reticulomyxa filosa.</title>
        <authorList>
            <person name="Glockner G."/>
            <person name="Hulsmann N."/>
            <person name="Schleicher M."/>
            <person name="Noegel A.A."/>
            <person name="Eichinger L."/>
            <person name="Gallinger C."/>
            <person name="Pawlowski J."/>
            <person name="Sierra R."/>
            <person name="Euteneuer U."/>
            <person name="Pillet L."/>
            <person name="Moustafa A."/>
            <person name="Platzer M."/>
            <person name="Groth M."/>
            <person name="Szafranski K."/>
            <person name="Schliwa M."/>
        </authorList>
    </citation>
    <scope>NUCLEOTIDE SEQUENCE [LARGE SCALE GENOMIC DNA]</scope>
</reference>
<dbReference type="EMBL" id="ASPP01037224">
    <property type="protein sequence ID" value="ETO01867.1"/>
    <property type="molecule type" value="Genomic_DNA"/>
</dbReference>
<accession>X6LL80</accession>
<protein>
    <submittedName>
        <fullName evidence="1">Uncharacterized protein</fullName>
    </submittedName>
</protein>
<comment type="caution">
    <text evidence="1">The sequence shown here is derived from an EMBL/GenBank/DDBJ whole genome shotgun (WGS) entry which is preliminary data.</text>
</comment>
<dbReference type="Proteomes" id="UP000023152">
    <property type="component" value="Unassembled WGS sequence"/>
</dbReference>
<name>X6LL80_RETFI</name>
<feature type="non-terminal residue" evidence="1">
    <location>
        <position position="1"/>
    </location>
</feature>
<gene>
    <name evidence="1" type="ORF">RFI_35573</name>
</gene>
<proteinExistence type="predicted"/>
<evidence type="ECO:0000313" key="2">
    <source>
        <dbReference type="Proteomes" id="UP000023152"/>
    </source>
</evidence>
<evidence type="ECO:0000313" key="1">
    <source>
        <dbReference type="EMBL" id="ETO01867.1"/>
    </source>
</evidence>
<organism evidence="1 2">
    <name type="scientific">Reticulomyxa filosa</name>
    <dbReference type="NCBI Taxonomy" id="46433"/>
    <lineage>
        <taxon>Eukaryota</taxon>
        <taxon>Sar</taxon>
        <taxon>Rhizaria</taxon>
        <taxon>Retaria</taxon>
        <taxon>Foraminifera</taxon>
        <taxon>Monothalamids</taxon>
        <taxon>Reticulomyxidae</taxon>
        <taxon>Reticulomyxa</taxon>
    </lineage>
</organism>
<dbReference type="AlphaFoldDB" id="X6LL80"/>
<keyword evidence="2" id="KW-1185">Reference proteome</keyword>